<keyword evidence="2" id="KW-1185">Reference proteome</keyword>
<gene>
    <name evidence="1" type="ORF">EDC23_0340</name>
</gene>
<sequence length="96" mass="10674">MHIWRHYNWHKPASVVLLLVLLGQSALLLHEIGHTNAVADTECQLCLHAQPNLSPDELPLAPTAYLARISVVDLQVEQPVYFSPIYANSSRGPPRA</sequence>
<protein>
    <submittedName>
        <fullName evidence="1">Uncharacterized protein</fullName>
    </submittedName>
</protein>
<comment type="caution">
    <text evidence="1">The sequence shown here is derived from an EMBL/GenBank/DDBJ whole genome shotgun (WGS) entry which is preliminary data.</text>
</comment>
<evidence type="ECO:0000313" key="2">
    <source>
        <dbReference type="Proteomes" id="UP000294914"/>
    </source>
</evidence>
<reference evidence="1 2" key="1">
    <citation type="submission" date="2019-03" db="EMBL/GenBank/DDBJ databases">
        <title>Genomic Encyclopedia of Type Strains, Phase IV (KMG-IV): sequencing the most valuable type-strain genomes for metagenomic binning, comparative biology and taxonomic classification.</title>
        <authorList>
            <person name="Goeker M."/>
        </authorList>
    </citation>
    <scope>NUCLEOTIDE SEQUENCE [LARGE SCALE GENOMIC DNA]</scope>
    <source>
        <strain evidence="1 2">DSM 16326</strain>
    </source>
</reference>
<dbReference type="EMBL" id="SOQX01000001">
    <property type="protein sequence ID" value="TDY03969.1"/>
    <property type="molecule type" value="Genomic_DNA"/>
</dbReference>
<name>A0A4R8J1B6_9GAMM</name>
<accession>A0A4R8J1B6</accession>
<proteinExistence type="predicted"/>
<dbReference type="Proteomes" id="UP000294914">
    <property type="component" value="Unassembled WGS sequence"/>
</dbReference>
<organism evidence="1 2">
    <name type="scientific">Thiohalophilus thiocyanatoxydans</name>
    <dbReference type="NCBI Taxonomy" id="381308"/>
    <lineage>
        <taxon>Bacteria</taxon>
        <taxon>Pseudomonadati</taxon>
        <taxon>Pseudomonadota</taxon>
        <taxon>Gammaproteobacteria</taxon>
        <taxon>Thiohalomonadales</taxon>
        <taxon>Thiohalophilaceae</taxon>
        <taxon>Thiohalophilus</taxon>
    </lineage>
</organism>
<dbReference type="AlphaFoldDB" id="A0A4R8J1B6"/>
<dbReference type="RefSeq" id="WP_134080533.1">
    <property type="nucleotide sequence ID" value="NZ_SOQX01000001.1"/>
</dbReference>
<evidence type="ECO:0000313" key="1">
    <source>
        <dbReference type="EMBL" id="TDY03969.1"/>
    </source>
</evidence>